<dbReference type="InterPro" id="IPR010263">
    <property type="entry name" value="T6SS_TssK"/>
</dbReference>
<dbReference type="EMBL" id="UINC01146667">
    <property type="protein sequence ID" value="SVD37528.1"/>
    <property type="molecule type" value="Genomic_DNA"/>
</dbReference>
<protein>
    <submittedName>
        <fullName evidence="1">Uncharacterized protein</fullName>
    </submittedName>
</protein>
<name>A0A382UV12_9ZZZZ</name>
<dbReference type="Pfam" id="PF05936">
    <property type="entry name" value="T6SS_VasE"/>
    <property type="match status" value="1"/>
</dbReference>
<feature type="non-terminal residue" evidence="1">
    <location>
        <position position="85"/>
    </location>
</feature>
<organism evidence="1">
    <name type="scientific">marine metagenome</name>
    <dbReference type="NCBI Taxonomy" id="408172"/>
    <lineage>
        <taxon>unclassified sequences</taxon>
        <taxon>metagenomes</taxon>
        <taxon>ecological metagenomes</taxon>
    </lineage>
</organism>
<proteinExistence type="predicted"/>
<dbReference type="AlphaFoldDB" id="A0A382UV12"/>
<sequence>MLLSPQHFQHADHYFDSQLAHQLKRSSRYFWGISSFRFDEIALASNTLKITSLECVFPDGSIVQFESAEESDNSNGYEEPVSLDL</sequence>
<reference evidence="1" key="1">
    <citation type="submission" date="2018-05" db="EMBL/GenBank/DDBJ databases">
        <authorList>
            <person name="Lanie J.A."/>
            <person name="Ng W.-L."/>
            <person name="Kazmierczak K.M."/>
            <person name="Andrzejewski T.M."/>
            <person name="Davidsen T.M."/>
            <person name="Wayne K.J."/>
            <person name="Tettelin H."/>
            <person name="Glass J.I."/>
            <person name="Rusch D."/>
            <person name="Podicherti R."/>
            <person name="Tsui H.-C.T."/>
            <person name="Winkler M.E."/>
        </authorList>
    </citation>
    <scope>NUCLEOTIDE SEQUENCE</scope>
</reference>
<dbReference type="PANTHER" id="PTHR35566">
    <property type="entry name" value="BLR3599 PROTEIN"/>
    <property type="match status" value="1"/>
</dbReference>
<evidence type="ECO:0000313" key="1">
    <source>
        <dbReference type="EMBL" id="SVD37528.1"/>
    </source>
</evidence>
<gene>
    <name evidence="1" type="ORF">METZ01_LOCUS390382</name>
</gene>
<accession>A0A382UV12</accession>
<dbReference type="PANTHER" id="PTHR35566:SF1">
    <property type="entry name" value="TYPE VI SECRETION SYSTEM BASEPLATE COMPONENT TSSK1"/>
    <property type="match status" value="1"/>
</dbReference>